<protein>
    <submittedName>
        <fullName evidence="1">DUF932 domain-containing protein</fullName>
    </submittedName>
</protein>
<dbReference type="Proteomes" id="UP001324993">
    <property type="component" value="Chromosome"/>
</dbReference>
<dbReference type="EMBL" id="CP138858">
    <property type="protein sequence ID" value="WPJ94382.1"/>
    <property type="molecule type" value="Genomic_DNA"/>
</dbReference>
<keyword evidence="2" id="KW-1185">Reference proteome</keyword>
<evidence type="ECO:0000313" key="1">
    <source>
        <dbReference type="EMBL" id="WPJ94382.1"/>
    </source>
</evidence>
<dbReference type="RefSeq" id="WP_319831315.1">
    <property type="nucleotide sequence ID" value="NZ_CP138858.1"/>
</dbReference>
<dbReference type="Pfam" id="PF06067">
    <property type="entry name" value="DUF932"/>
    <property type="match status" value="1"/>
</dbReference>
<name>A0ABZ0REF8_9BACT</name>
<evidence type="ECO:0000313" key="2">
    <source>
        <dbReference type="Proteomes" id="UP001324993"/>
    </source>
</evidence>
<accession>A0ABZ0REF8</accession>
<proteinExistence type="predicted"/>
<dbReference type="InterPro" id="IPR026325">
    <property type="entry name" value="DUF932"/>
</dbReference>
<sequence>MITSVLELEPVAPPQQKRCNLLLHCGSSAVTRGELSVSHTPLPTATHKPVSHIKVLQTVEKALLQRSIVITNQAHGMTHDGCRYFGLLEVRAHNADSPHRWVVGVRNSHDKTFAAGIVAGSQVLVCDNLCFSGEILLARKHTGHIHDDLPIMAGRAVDGLRGFWNTHEHRIEAYQRKRLTDTRAHDLVVRAVDSGVCANSYLPKVLKEWREPAHPDFAPRNVWSLQNAFTEVFKGRVDLLPERTMKLHQLLDLHVGLN</sequence>
<gene>
    <name evidence="1" type="ORF">SH580_13160</name>
</gene>
<organism evidence="1 2">
    <name type="scientific">Coraliomargarita algicola</name>
    <dbReference type="NCBI Taxonomy" id="3092156"/>
    <lineage>
        <taxon>Bacteria</taxon>
        <taxon>Pseudomonadati</taxon>
        <taxon>Verrucomicrobiota</taxon>
        <taxon>Opitutia</taxon>
        <taxon>Puniceicoccales</taxon>
        <taxon>Coraliomargaritaceae</taxon>
        <taxon>Coraliomargarita</taxon>
    </lineage>
</organism>
<reference evidence="1 2" key="1">
    <citation type="submission" date="2023-11" db="EMBL/GenBank/DDBJ databases">
        <title>Coraliomargarita sp. nov., isolated from marine algae.</title>
        <authorList>
            <person name="Lee J.K."/>
            <person name="Baek J.H."/>
            <person name="Kim J.M."/>
            <person name="Choi D.G."/>
            <person name="Jeon C.O."/>
        </authorList>
    </citation>
    <scope>NUCLEOTIDE SEQUENCE [LARGE SCALE GENOMIC DNA]</scope>
    <source>
        <strain evidence="1 2">J2-16</strain>
    </source>
</reference>